<evidence type="ECO:0000256" key="1">
    <source>
        <dbReference type="ARBA" id="ARBA00008005"/>
    </source>
</evidence>
<keyword evidence="5" id="KW-1185">Reference proteome</keyword>
<dbReference type="Proteomes" id="UP001432222">
    <property type="component" value="Chromosome"/>
</dbReference>
<dbReference type="RefSeq" id="WP_328957997.1">
    <property type="nucleotide sequence ID" value="NZ_CP108110.1"/>
</dbReference>
<feature type="domain" description="Tail sheath protein C-terminal" evidence="3">
    <location>
        <begin position="254"/>
        <end position="360"/>
    </location>
</feature>
<dbReference type="Gene3D" id="3.40.50.11780">
    <property type="match status" value="1"/>
</dbReference>
<proteinExistence type="inferred from homology"/>
<evidence type="ECO:0000259" key="3">
    <source>
        <dbReference type="Pfam" id="PF17482"/>
    </source>
</evidence>
<evidence type="ECO:0000313" key="5">
    <source>
        <dbReference type="Proteomes" id="UP001432222"/>
    </source>
</evidence>
<dbReference type="InterPro" id="IPR052042">
    <property type="entry name" value="Tail_sheath_structural"/>
</dbReference>
<evidence type="ECO:0000259" key="2">
    <source>
        <dbReference type="Pfam" id="PF04984"/>
    </source>
</evidence>
<organism evidence="4 5">
    <name type="scientific">Kitasatospora purpeofusca</name>
    <dbReference type="NCBI Taxonomy" id="67352"/>
    <lineage>
        <taxon>Bacteria</taxon>
        <taxon>Bacillati</taxon>
        <taxon>Actinomycetota</taxon>
        <taxon>Actinomycetes</taxon>
        <taxon>Kitasatosporales</taxon>
        <taxon>Streptomycetaceae</taxon>
        <taxon>Kitasatospora</taxon>
    </lineage>
</organism>
<comment type="similarity">
    <text evidence="1">Belongs to the myoviridae tail sheath protein family.</text>
</comment>
<accession>A0ABZ1UB35</accession>
<reference evidence="4" key="1">
    <citation type="submission" date="2022-10" db="EMBL/GenBank/DDBJ databases">
        <title>The complete genomes of actinobacterial strains from the NBC collection.</title>
        <authorList>
            <person name="Joergensen T.S."/>
            <person name="Alvarez Arevalo M."/>
            <person name="Sterndorff E.B."/>
            <person name="Faurdal D."/>
            <person name="Vuksanovic O."/>
            <person name="Mourched A.-S."/>
            <person name="Charusanti P."/>
            <person name="Shaw S."/>
            <person name="Blin K."/>
            <person name="Weber T."/>
        </authorList>
    </citation>
    <scope>NUCLEOTIDE SEQUENCE</scope>
    <source>
        <strain evidence="4">NBC_00222</strain>
    </source>
</reference>
<sequence length="365" mass="38384">MADSLQQSDLYLEEDGSSVSQGATAVPVFIGDLGSAVAGVVAVESLAAFTKAVGDGVAAGAAGAVLRGYFENGGDRAYLANTAGKSLKETLAAVEAFKDVTILVPLGLWDKGADAAGETARAVTAYAAGHQAMAILHAGRDHDAKQADGAAKAFKLDADQRAHSALYHPWLVPAGDQAQPVPPVGAVAGVWATVDRERGVWKAPTEVRVKGVVGPVQKVTDDEQNAHGEVVNFVRDVASGGTRVWGARTLDGADPTWRYVMVRRLADAVERDLQRYLKFVAFEPNTQPTWSRVQSAADAYLKGLWRDGGLVGDKSSEAYLVQVGRGTTMTDEDIDAGWVILKVGLAAVRPGEFITVTVKAEALAF</sequence>
<name>A0ABZ1UB35_9ACTN</name>
<dbReference type="Pfam" id="PF17482">
    <property type="entry name" value="Phage_sheath_1C"/>
    <property type="match status" value="1"/>
</dbReference>
<dbReference type="Pfam" id="PF04984">
    <property type="entry name" value="Phage_sheath_1"/>
    <property type="match status" value="1"/>
</dbReference>
<dbReference type="EMBL" id="CP108110">
    <property type="protein sequence ID" value="WUQ87439.1"/>
    <property type="molecule type" value="Genomic_DNA"/>
</dbReference>
<dbReference type="InterPro" id="IPR035089">
    <property type="entry name" value="Phage_sheath_subtilisin"/>
</dbReference>
<dbReference type="PANTHER" id="PTHR35861:SF1">
    <property type="entry name" value="PHAGE TAIL SHEATH PROTEIN"/>
    <property type="match status" value="1"/>
</dbReference>
<dbReference type="InterPro" id="IPR020287">
    <property type="entry name" value="Tail_sheath_C"/>
</dbReference>
<dbReference type="PANTHER" id="PTHR35861">
    <property type="match status" value="1"/>
</dbReference>
<evidence type="ECO:0000313" key="4">
    <source>
        <dbReference type="EMBL" id="WUQ87439.1"/>
    </source>
</evidence>
<protein>
    <submittedName>
        <fullName evidence="4">Phage tail sheath subtilisin-like domain-containing protein</fullName>
    </submittedName>
</protein>
<feature type="domain" description="Tail sheath protein subtilisin-like" evidence="2">
    <location>
        <begin position="86"/>
        <end position="250"/>
    </location>
</feature>
<gene>
    <name evidence="4" type="ORF">OHA16_33420</name>
</gene>